<dbReference type="InterPro" id="IPR044925">
    <property type="entry name" value="His-Me_finger_sf"/>
</dbReference>
<feature type="signal peptide" evidence="5">
    <location>
        <begin position="1"/>
        <end position="20"/>
    </location>
</feature>
<comment type="similarity">
    <text evidence="1">Belongs to the EndA/NucM nuclease family.</text>
</comment>
<comment type="caution">
    <text evidence="7">The sequence shown here is derived from an EMBL/GenBank/DDBJ whole genome shotgun (WGS) entry which is preliminary data.</text>
</comment>
<feature type="region of interest" description="Disordered" evidence="4">
    <location>
        <begin position="305"/>
        <end position="325"/>
    </location>
</feature>
<reference evidence="8" key="1">
    <citation type="journal article" date="2019" name="Int. J. Syst. Evol. Microbiol.">
        <title>The Global Catalogue of Microorganisms (GCM) 10K type strain sequencing project: providing services to taxonomists for standard genome sequencing and annotation.</title>
        <authorList>
            <consortium name="The Broad Institute Genomics Platform"/>
            <consortium name="The Broad Institute Genome Sequencing Center for Infectious Disease"/>
            <person name="Wu L."/>
            <person name="Ma J."/>
        </authorList>
    </citation>
    <scope>NUCLEOTIDE SEQUENCE [LARGE SCALE GENOMIC DNA]</scope>
    <source>
        <strain evidence="8">DT28</strain>
    </source>
</reference>
<dbReference type="InterPro" id="IPR001322">
    <property type="entry name" value="Lamin_tail_dom"/>
</dbReference>
<dbReference type="Pfam" id="PF04231">
    <property type="entry name" value="Endonuclease_1"/>
    <property type="match status" value="1"/>
</dbReference>
<evidence type="ECO:0000313" key="8">
    <source>
        <dbReference type="Proteomes" id="UP001595962"/>
    </source>
</evidence>
<feature type="domain" description="LTD" evidence="6">
    <location>
        <begin position="8"/>
        <end position="124"/>
    </location>
</feature>
<evidence type="ECO:0000259" key="6">
    <source>
        <dbReference type="PROSITE" id="PS51841"/>
    </source>
</evidence>
<evidence type="ECO:0000313" key="7">
    <source>
        <dbReference type="EMBL" id="MFC4654548.1"/>
    </source>
</evidence>
<feature type="compositionally biased region" description="Low complexity" evidence="4">
    <location>
        <begin position="139"/>
        <end position="151"/>
    </location>
</feature>
<dbReference type="SUPFAM" id="SSF54060">
    <property type="entry name" value="His-Me finger endonucleases"/>
    <property type="match status" value="1"/>
</dbReference>
<dbReference type="GO" id="GO:0004519">
    <property type="term" value="F:endonuclease activity"/>
    <property type="evidence" value="ECO:0007669"/>
    <property type="project" value="UniProtKB-KW"/>
</dbReference>
<dbReference type="InterPro" id="IPR036415">
    <property type="entry name" value="Lamin_tail_dom_sf"/>
</dbReference>
<organism evidence="7 8">
    <name type="scientific">Rheinheimera marina</name>
    <dbReference type="NCBI Taxonomy" id="1774958"/>
    <lineage>
        <taxon>Bacteria</taxon>
        <taxon>Pseudomonadati</taxon>
        <taxon>Pseudomonadota</taxon>
        <taxon>Gammaproteobacteria</taxon>
        <taxon>Chromatiales</taxon>
        <taxon>Chromatiaceae</taxon>
        <taxon>Rheinheimera</taxon>
    </lineage>
</organism>
<evidence type="ECO:0000256" key="5">
    <source>
        <dbReference type="SAM" id="SignalP"/>
    </source>
</evidence>
<evidence type="ECO:0000256" key="1">
    <source>
        <dbReference type="ARBA" id="ARBA00006429"/>
    </source>
</evidence>
<keyword evidence="5" id="KW-0732">Signal</keyword>
<accession>A0ABV9JJY1</accession>
<dbReference type="SUPFAM" id="SSF74853">
    <property type="entry name" value="Lamin A/C globular tail domain"/>
    <property type="match status" value="1"/>
</dbReference>
<feature type="region of interest" description="Disordered" evidence="4">
    <location>
        <begin position="139"/>
        <end position="158"/>
    </location>
</feature>
<name>A0ABV9JJY1_9GAMM</name>
<keyword evidence="8" id="KW-1185">Reference proteome</keyword>
<keyword evidence="3" id="KW-0378">Hydrolase</keyword>
<dbReference type="PANTHER" id="PTHR33607">
    <property type="entry name" value="ENDONUCLEASE-1"/>
    <property type="match status" value="1"/>
</dbReference>
<dbReference type="EMBL" id="JBHSGB010000005">
    <property type="protein sequence ID" value="MFC4654548.1"/>
    <property type="molecule type" value="Genomic_DNA"/>
</dbReference>
<evidence type="ECO:0000256" key="3">
    <source>
        <dbReference type="ARBA" id="ARBA00022801"/>
    </source>
</evidence>
<evidence type="ECO:0000256" key="4">
    <source>
        <dbReference type="SAM" id="MobiDB-lite"/>
    </source>
</evidence>
<keyword evidence="7" id="KW-0255">Endonuclease</keyword>
<protein>
    <submittedName>
        <fullName evidence="7">Endonuclease</fullName>
    </submittedName>
</protein>
<dbReference type="InterPro" id="IPR007346">
    <property type="entry name" value="Endonuclease-I"/>
</dbReference>
<dbReference type="Pfam" id="PF00932">
    <property type="entry name" value="LTD"/>
    <property type="match status" value="1"/>
</dbReference>
<dbReference type="PROSITE" id="PS51841">
    <property type="entry name" value="LTD"/>
    <property type="match status" value="1"/>
</dbReference>
<keyword evidence="2" id="KW-0540">Nuclease</keyword>
<feature type="chain" id="PRO_5047539637" evidence="5">
    <location>
        <begin position="21"/>
        <end position="422"/>
    </location>
</feature>
<evidence type="ECO:0000256" key="2">
    <source>
        <dbReference type="ARBA" id="ARBA00022722"/>
    </source>
</evidence>
<sequence length="422" mass="45106">MTKFALLSLALFSAASSANLLISEVLYDAPNNDNTEEFVELFNTSCSSINLQGYSLQDNGGSFALSGTVPARSYFLVAKSASAFQSLFGQSPQLAGMTLAFGNSGDYVRLTNGSTEVDVVGWEGGLSGWNLNAVDKSISRTSSTDSNSPSDWGVSASTGNPGAGVFSNSCGGSGGDSGSGDPVNQSTYYAAAAGKTGSQLKSALNSILRGHLRLSYAEVWTALEYTDEDPANSNNVILLYTGRSQAKSFRAGASNSQDAWNREHVWAKSHGFPNESQYGYTDIHHLRPADVSVNSARGNKDFDLGGTEIGEAPGNNTDSDSFEPRNAVKGDVARMMFYMDVRYEGGDDSGVPDLVLRNYAPTGSSAPEMGKLCVLLQWHLQDPVDATETRRNNRIYELQQNRNPFIDNPQWAQSIYGAACGL</sequence>
<dbReference type="RefSeq" id="WP_377332506.1">
    <property type="nucleotide sequence ID" value="NZ_JBHSGB010000005.1"/>
</dbReference>
<gene>
    <name evidence="7" type="ORF">ACFO3I_05865</name>
</gene>
<dbReference type="PANTHER" id="PTHR33607:SF2">
    <property type="entry name" value="ENDONUCLEASE-1"/>
    <property type="match status" value="1"/>
</dbReference>
<dbReference type="Proteomes" id="UP001595962">
    <property type="component" value="Unassembled WGS sequence"/>
</dbReference>
<proteinExistence type="inferred from homology"/>